<dbReference type="InterPro" id="IPR004839">
    <property type="entry name" value="Aminotransferase_I/II_large"/>
</dbReference>
<evidence type="ECO:0000313" key="4">
    <source>
        <dbReference type="Proteomes" id="UP001239795"/>
    </source>
</evidence>
<dbReference type="Proteomes" id="UP001239795">
    <property type="component" value="Unassembled WGS sequence"/>
</dbReference>
<sequence>MEAVSRDDRVDWAISQRHVSKRGAWNYAHRDVWGPREKTMANPWSPTNPDGTVILRLAENSLMHQELAKFVKETINVQPVEHLTYSTGPRGSLRLRHALARFLNREFHTQDATSANDLFITPGLASGLDAVAWSVCDEGEGILVPQPFYNGFSFDLQNRSNVRVIRVPYAVACGEGKGFTDLEDLFRPETNRIALEAALERANREGVTIRALLISKLHFISDEIYAKSIFPNPAISGQDSFVSVLSLKLYNVIDSKLLHVLYGASKDFCANGLRLGMVYSKNEAIIGAMSSISMFSWSPHVLQDVWAAMLDNQPWTKSFMEKKMELMVENYRVATSFFREHSIKYFEMNAGLFIWVDLRELYHSSGAREEMRTAAQSSVDHEERELQITNICAKHGVMIAPGSAYMPEELGWFRITFSLEKGALEEGLQRLLRAISEARLQFQFET</sequence>
<organism evidence="3 4">
    <name type="scientific">Colletotrichum melonis</name>
    <dbReference type="NCBI Taxonomy" id="1209925"/>
    <lineage>
        <taxon>Eukaryota</taxon>
        <taxon>Fungi</taxon>
        <taxon>Dikarya</taxon>
        <taxon>Ascomycota</taxon>
        <taxon>Pezizomycotina</taxon>
        <taxon>Sordariomycetes</taxon>
        <taxon>Hypocreomycetidae</taxon>
        <taxon>Glomerellales</taxon>
        <taxon>Glomerellaceae</taxon>
        <taxon>Colletotrichum</taxon>
        <taxon>Colletotrichum acutatum species complex</taxon>
    </lineage>
</organism>
<reference evidence="3 4" key="1">
    <citation type="submission" date="2016-10" db="EMBL/GenBank/DDBJ databases">
        <title>The genome sequence of Colletotrichum fioriniae PJ7.</title>
        <authorList>
            <person name="Baroncelli R."/>
        </authorList>
    </citation>
    <scope>NUCLEOTIDE SEQUENCE [LARGE SCALE GENOMIC DNA]</scope>
    <source>
        <strain evidence="3">Col 31</strain>
    </source>
</reference>
<dbReference type="InterPro" id="IPR050478">
    <property type="entry name" value="Ethylene_sulfur-biosynth"/>
</dbReference>
<dbReference type="GO" id="GO:0008483">
    <property type="term" value="F:transaminase activity"/>
    <property type="evidence" value="ECO:0007669"/>
    <property type="project" value="TreeGrafter"/>
</dbReference>
<dbReference type="GO" id="GO:0030170">
    <property type="term" value="F:pyridoxal phosphate binding"/>
    <property type="evidence" value="ECO:0007669"/>
    <property type="project" value="InterPro"/>
</dbReference>
<dbReference type="EMBL" id="MLGG01000019">
    <property type="protein sequence ID" value="KAK1456695.1"/>
    <property type="molecule type" value="Genomic_DNA"/>
</dbReference>
<accession>A0AAI9UIL9</accession>
<keyword evidence="1" id="KW-0663">Pyridoxal phosphate</keyword>
<protein>
    <recommendedName>
        <fullName evidence="2">Aminotransferase class I/classII large domain-containing protein</fullName>
    </recommendedName>
</protein>
<evidence type="ECO:0000313" key="3">
    <source>
        <dbReference type="EMBL" id="KAK1456695.1"/>
    </source>
</evidence>
<dbReference type="PANTHER" id="PTHR43795:SF39">
    <property type="entry name" value="AMINOTRANSFERASE CLASS I_CLASSII DOMAIN-CONTAINING PROTEIN"/>
    <property type="match status" value="1"/>
</dbReference>
<evidence type="ECO:0000256" key="1">
    <source>
        <dbReference type="ARBA" id="ARBA00022898"/>
    </source>
</evidence>
<comment type="caution">
    <text evidence="3">The sequence shown here is derived from an EMBL/GenBank/DDBJ whole genome shotgun (WGS) entry which is preliminary data.</text>
</comment>
<dbReference type="InterPro" id="IPR015422">
    <property type="entry name" value="PyrdxlP-dep_Trfase_small"/>
</dbReference>
<dbReference type="InterPro" id="IPR015421">
    <property type="entry name" value="PyrdxlP-dep_Trfase_major"/>
</dbReference>
<dbReference type="InterPro" id="IPR015424">
    <property type="entry name" value="PyrdxlP-dep_Trfase"/>
</dbReference>
<dbReference type="SUPFAM" id="SSF53383">
    <property type="entry name" value="PLP-dependent transferases"/>
    <property type="match status" value="1"/>
</dbReference>
<gene>
    <name evidence="3" type="ORF">CMEL01_16373</name>
</gene>
<dbReference type="GO" id="GO:0006520">
    <property type="term" value="P:amino acid metabolic process"/>
    <property type="evidence" value="ECO:0007669"/>
    <property type="project" value="TreeGrafter"/>
</dbReference>
<evidence type="ECO:0000259" key="2">
    <source>
        <dbReference type="Pfam" id="PF00155"/>
    </source>
</evidence>
<dbReference type="Gene3D" id="3.90.1150.10">
    <property type="entry name" value="Aspartate Aminotransferase, domain 1"/>
    <property type="match status" value="1"/>
</dbReference>
<dbReference type="PANTHER" id="PTHR43795">
    <property type="entry name" value="BIFUNCTIONAL ASPARTATE AMINOTRANSFERASE AND GLUTAMATE/ASPARTATE-PREPHENATE AMINOTRANSFERASE-RELATED"/>
    <property type="match status" value="1"/>
</dbReference>
<dbReference type="AlphaFoldDB" id="A0AAI9UIL9"/>
<dbReference type="Gene3D" id="3.40.640.10">
    <property type="entry name" value="Type I PLP-dependent aspartate aminotransferase-like (Major domain)"/>
    <property type="match status" value="2"/>
</dbReference>
<proteinExistence type="predicted"/>
<keyword evidence="4" id="KW-1185">Reference proteome</keyword>
<dbReference type="Pfam" id="PF00155">
    <property type="entry name" value="Aminotran_1_2"/>
    <property type="match status" value="1"/>
</dbReference>
<feature type="domain" description="Aminotransferase class I/classII large" evidence="2">
    <location>
        <begin position="55"/>
        <end position="431"/>
    </location>
</feature>
<dbReference type="PRINTS" id="PR00753">
    <property type="entry name" value="ACCSYNTHASE"/>
</dbReference>
<name>A0AAI9UIL9_9PEZI</name>
<dbReference type="CDD" id="cd00609">
    <property type="entry name" value="AAT_like"/>
    <property type="match status" value="1"/>
</dbReference>